<name>C4FLR4_9AQUI</name>
<proteinExistence type="predicted"/>
<gene>
    <name evidence="1" type="ORF">SULYE_1518</name>
</gene>
<accession>C4FLR4</accession>
<evidence type="ECO:0000313" key="1">
    <source>
        <dbReference type="EMBL" id="EEP59989.1"/>
    </source>
</evidence>
<dbReference type="SUPFAM" id="SSF51905">
    <property type="entry name" value="FAD/NAD(P)-binding domain"/>
    <property type="match status" value="1"/>
</dbReference>
<reference evidence="1 2" key="1">
    <citation type="submission" date="2009-04" db="EMBL/GenBank/DDBJ databases">
        <authorList>
            <person name="Reysenbach A.-L."/>
            <person name="Heidelberg J.F."/>
            <person name="Nelson W.C."/>
        </authorList>
    </citation>
    <scope>NUCLEOTIDE SEQUENCE [LARGE SCALE GENOMIC DNA]</scope>
    <source>
        <strain evidence="1 2">SS-5</strain>
    </source>
</reference>
<dbReference type="Proteomes" id="UP000005540">
    <property type="component" value="Unassembled WGS sequence"/>
</dbReference>
<keyword evidence="2" id="KW-1185">Reference proteome</keyword>
<comment type="caution">
    <text evidence="1">The sequence shown here is derived from an EMBL/GenBank/DDBJ whole genome shotgun (WGS) entry which is preliminary data.</text>
</comment>
<dbReference type="AlphaFoldDB" id="C4FLR4"/>
<dbReference type="RefSeq" id="WP_007547907.1">
    <property type="nucleotide sequence ID" value="NZ_ABZS01000174.1"/>
</dbReference>
<feature type="non-terminal residue" evidence="1">
    <location>
        <position position="1"/>
    </location>
</feature>
<sequence>SSDLLKAMLNNAPGVKPGSLGKDVINQLKEHAKMYGNVEIIDGRVVKVEGEYKNFKVITEDGKEFYSDFVVFATGFHEFNIECEGVEVIENKKSPRPGKVQLKVDQDYKIKEGMYAAGLIAGVSTMFAAAAGSGVQVACNIQVIMAGKNVVVHDVPDSM</sequence>
<dbReference type="Gene3D" id="3.50.50.60">
    <property type="entry name" value="FAD/NAD(P)-binding domain"/>
    <property type="match status" value="1"/>
</dbReference>
<protein>
    <submittedName>
        <fullName evidence="1">Uncharacterized protein</fullName>
    </submittedName>
</protein>
<dbReference type="InterPro" id="IPR036188">
    <property type="entry name" value="FAD/NAD-bd_sf"/>
</dbReference>
<organism evidence="1 2">
    <name type="scientific">Sulfurihydrogenibium yellowstonense SS-5</name>
    <dbReference type="NCBI Taxonomy" id="432331"/>
    <lineage>
        <taxon>Bacteria</taxon>
        <taxon>Pseudomonadati</taxon>
        <taxon>Aquificota</taxon>
        <taxon>Aquificia</taxon>
        <taxon>Aquificales</taxon>
        <taxon>Hydrogenothermaceae</taxon>
        <taxon>Sulfurihydrogenibium</taxon>
    </lineage>
</organism>
<dbReference type="OrthoDB" id="5345169at2"/>
<dbReference type="EMBL" id="ABZS01000174">
    <property type="protein sequence ID" value="EEP59989.1"/>
    <property type="molecule type" value="Genomic_DNA"/>
</dbReference>
<evidence type="ECO:0000313" key="2">
    <source>
        <dbReference type="Proteomes" id="UP000005540"/>
    </source>
</evidence>